<organism evidence="3 4">
    <name type="scientific">Pseudanabaena galeata UHCC 0370</name>
    <dbReference type="NCBI Taxonomy" id="3110310"/>
    <lineage>
        <taxon>Bacteria</taxon>
        <taxon>Bacillati</taxon>
        <taxon>Cyanobacteriota</taxon>
        <taxon>Cyanophyceae</taxon>
        <taxon>Pseudanabaenales</taxon>
        <taxon>Pseudanabaenaceae</taxon>
        <taxon>Pseudanabaena</taxon>
    </lineage>
</organism>
<feature type="domain" description="CsbD-like" evidence="2">
    <location>
        <begin position="97"/>
        <end position="148"/>
    </location>
</feature>
<dbReference type="InterPro" id="IPR008462">
    <property type="entry name" value="CsbD"/>
</dbReference>
<dbReference type="Proteomes" id="UP001301388">
    <property type="component" value="Unassembled WGS sequence"/>
</dbReference>
<proteinExistence type="inferred from homology"/>
<gene>
    <name evidence="3" type="ORF">VB774_00465</name>
</gene>
<evidence type="ECO:0000313" key="4">
    <source>
        <dbReference type="Proteomes" id="UP001301388"/>
    </source>
</evidence>
<evidence type="ECO:0000259" key="2">
    <source>
        <dbReference type="Pfam" id="PF05532"/>
    </source>
</evidence>
<sequence>MTIGLVSFFSFALVFGVVVENSSAAPSFKQLVNSHHAPIAIMERVKATAKDLEGKTQEAIGNVTGDAKNQIIGKAKQAEADSRKVTENIKEGMKLPERVKANVKNLEGKTQEALGNLTGDRQDQIAGKAKQIDSKTRNLMEDIKDKVEGMLK</sequence>
<dbReference type="Pfam" id="PF05532">
    <property type="entry name" value="CsbD"/>
    <property type="match status" value="1"/>
</dbReference>
<evidence type="ECO:0000313" key="3">
    <source>
        <dbReference type="EMBL" id="MEA5476082.1"/>
    </source>
</evidence>
<comment type="similarity">
    <text evidence="1">Belongs to the UPF0337 (CsbD) family.</text>
</comment>
<dbReference type="EMBL" id="JAYGIE010000001">
    <property type="protein sequence ID" value="MEA5476082.1"/>
    <property type="molecule type" value="Genomic_DNA"/>
</dbReference>
<evidence type="ECO:0000256" key="1">
    <source>
        <dbReference type="ARBA" id="ARBA00009129"/>
    </source>
</evidence>
<name>A0ABU5TD83_9CYAN</name>
<comment type="caution">
    <text evidence="3">The sequence shown here is derived from an EMBL/GenBank/DDBJ whole genome shotgun (WGS) entry which is preliminary data.</text>
</comment>
<dbReference type="PANTHER" id="PTHR34977">
    <property type="entry name" value="UPF0337 PROTEIN YJBJ"/>
    <property type="match status" value="1"/>
</dbReference>
<keyword evidence="4" id="KW-1185">Reference proteome</keyword>
<protein>
    <submittedName>
        <fullName evidence="3">CsbD family protein</fullName>
    </submittedName>
</protein>
<accession>A0ABU5TD83</accession>
<reference evidence="3 4" key="1">
    <citation type="submission" date="2023-12" db="EMBL/GenBank/DDBJ databases">
        <title>Baltic Sea Cyanobacteria.</title>
        <authorList>
            <person name="Delbaje E."/>
            <person name="Fewer D.P."/>
            <person name="Shishido T.K."/>
        </authorList>
    </citation>
    <scope>NUCLEOTIDE SEQUENCE [LARGE SCALE GENOMIC DNA]</scope>
    <source>
        <strain evidence="3 4">UHCC 0370</strain>
    </source>
</reference>
<dbReference type="Gene3D" id="1.10.1470.10">
    <property type="entry name" value="YjbJ"/>
    <property type="match status" value="1"/>
</dbReference>
<dbReference type="PANTHER" id="PTHR34977:SF1">
    <property type="entry name" value="UPF0337 PROTEIN YJBJ"/>
    <property type="match status" value="1"/>
</dbReference>
<dbReference type="SUPFAM" id="SSF69047">
    <property type="entry name" value="Hypothetical protein YjbJ"/>
    <property type="match status" value="1"/>
</dbReference>
<dbReference type="InterPro" id="IPR050423">
    <property type="entry name" value="UPF0337_stress_rsp"/>
</dbReference>
<dbReference type="InterPro" id="IPR036629">
    <property type="entry name" value="YjbJ_sf"/>
</dbReference>
<dbReference type="RefSeq" id="WP_323258969.1">
    <property type="nucleotide sequence ID" value="NZ_JAYGIE010000001.1"/>
</dbReference>